<dbReference type="OrthoDB" id="170398at2157"/>
<evidence type="ECO:0000313" key="3">
    <source>
        <dbReference type="Proteomes" id="UP000296706"/>
    </source>
</evidence>
<evidence type="ECO:0000313" key="2">
    <source>
        <dbReference type="EMBL" id="QCC49981.1"/>
    </source>
</evidence>
<dbReference type="RefSeq" id="WP_049993421.1">
    <property type="nucleotide sequence ID" value="NZ_CP031310.1"/>
</dbReference>
<dbReference type="GeneID" id="39846506"/>
<protein>
    <recommendedName>
        <fullName evidence="4">YapH protein</fullName>
    </recommendedName>
</protein>
<gene>
    <name evidence="2" type="ORF">DV733_01520</name>
</gene>
<feature type="transmembrane region" description="Helical" evidence="1">
    <location>
        <begin position="73"/>
        <end position="94"/>
    </location>
</feature>
<keyword evidence="1" id="KW-0812">Transmembrane</keyword>
<evidence type="ECO:0008006" key="4">
    <source>
        <dbReference type="Google" id="ProtNLM"/>
    </source>
</evidence>
<feature type="transmembrane region" description="Helical" evidence="1">
    <location>
        <begin position="12"/>
        <end position="32"/>
    </location>
</feature>
<organism evidence="2 3">
    <name type="scientific">Halapricum salinum</name>
    <dbReference type="NCBI Taxonomy" id="1457250"/>
    <lineage>
        <taxon>Archaea</taxon>
        <taxon>Methanobacteriati</taxon>
        <taxon>Methanobacteriota</taxon>
        <taxon>Stenosarchaea group</taxon>
        <taxon>Halobacteria</taxon>
        <taxon>Halobacteriales</taxon>
        <taxon>Haloarculaceae</taxon>
        <taxon>Halapricum</taxon>
    </lineage>
</organism>
<keyword evidence="1" id="KW-1133">Transmembrane helix</keyword>
<dbReference type="EMBL" id="CP031310">
    <property type="protein sequence ID" value="QCC49981.1"/>
    <property type="molecule type" value="Genomic_DNA"/>
</dbReference>
<dbReference type="Proteomes" id="UP000296706">
    <property type="component" value="Chromosome"/>
</dbReference>
<dbReference type="KEGG" id="hsn:DV733_01520"/>
<reference evidence="2 3" key="1">
    <citation type="journal article" date="2019" name="Nat. Commun.">
        <title>A new type of DNA phosphorothioation-based antiviral system in archaea.</title>
        <authorList>
            <person name="Xiong L."/>
            <person name="Liu S."/>
            <person name="Chen S."/>
            <person name="Xiao Y."/>
            <person name="Zhu B."/>
            <person name="Gao Y."/>
            <person name="Zhang Y."/>
            <person name="Chen B."/>
            <person name="Luo J."/>
            <person name="Deng Z."/>
            <person name="Chen X."/>
            <person name="Wang L."/>
            <person name="Chen S."/>
        </authorList>
    </citation>
    <scope>NUCLEOTIDE SEQUENCE [LARGE SCALE GENOMIC DNA]</scope>
    <source>
        <strain evidence="2 3">CBA1105</strain>
    </source>
</reference>
<evidence type="ECO:0000256" key="1">
    <source>
        <dbReference type="SAM" id="Phobius"/>
    </source>
</evidence>
<sequence>MSPHFDIGLPSAVVAFKTMTLLLGGLITYFSYRAYKRTGSPALRALAIGFGFVTIGALLAGVTDVFVDVPINLTLAIESGLTTLGFAVIVYSLYAQE</sequence>
<feature type="transmembrane region" description="Helical" evidence="1">
    <location>
        <begin position="44"/>
        <end position="67"/>
    </location>
</feature>
<dbReference type="Pfam" id="PF24365">
    <property type="entry name" value="DUF7521"/>
    <property type="match status" value="1"/>
</dbReference>
<dbReference type="AlphaFoldDB" id="A0A4D6H904"/>
<accession>A0A4D6H904</accession>
<dbReference type="STRING" id="1457250.GCA_000755225_02599"/>
<proteinExistence type="predicted"/>
<name>A0A4D6H904_9EURY</name>
<keyword evidence="3" id="KW-1185">Reference proteome</keyword>
<keyword evidence="1" id="KW-0472">Membrane</keyword>
<dbReference type="InterPro" id="IPR055943">
    <property type="entry name" value="DUF7521"/>
</dbReference>